<dbReference type="EMBL" id="CP011025">
    <property type="protein sequence ID" value="ATC85828.1"/>
    <property type="molecule type" value="Genomic_DNA"/>
</dbReference>
<dbReference type="Proteomes" id="UP000016505">
    <property type="component" value="Chromosome I"/>
</dbReference>
<dbReference type="RefSeq" id="WP_010553857.1">
    <property type="nucleotide sequence ID" value="NZ_CP011025.1"/>
</dbReference>
<evidence type="ECO:0000313" key="3">
    <source>
        <dbReference type="Proteomes" id="UP000016505"/>
    </source>
</evidence>
<feature type="signal peptide" evidence="1">
    <location>
        <begin position="1"/>
        <end position="20"/>
    </location>
</feature>
<name>A0A290S106_9GAMM</name>
<keyword evidence="1" id="KW-0732">Signal</keyword>
<proteinExistence type="predicted"/>
<dbReference type="OrthoDB" id="6312617at2"/>
<feature type="chain" id="PRO_5011973571" description="Spore coat protein U domain-containing protein" evidence="1">
    <location>
        <begin position="21"/>
        <end position="158"/>
    </location>
</feature>
<reference evidence="2 3" key="1">
    <citation type="journal article" date="2012" name="J. Bacteriol.">
        <title>Genome sequences of type strains of seven species of the marine bacterium Pseudoalteromonas.</title>
        <authorList>
            <person name="Xie B.B."/>
            <person name="Shu Y.L."/>
            <person name="Qin Q.L."/>
            <person name="Rong J.C."/>
            <person name="Zhang X.Y."/>
            <person name="Chen X.L."/>
            <person name="Shi M."/>
            <person name="He H.L."/>
            <person name="Zhou B.C."/>
            <person name="Zhang Y.Z."/>
        </authorList>
    </citation>
    <scope>NUCLEOTIDE SEQUENCE [LARGE SCALE GENOMIC DNA]</scope>
    <source>
        <strain evidence="2 3">A 37-1-2</strain>
    </source>
</reference>
<accession>A0A290S106</accession>
<evidence type="ECO:0000256" key="1">
    <source>
        <dbReference type="SAM" id="SignalP"/>
    </source>
</evidence>
<sequence length="158" mass="16196">MKKLIVLSAIATLTSGAAFAENLNVGGAVSSVCAVSNINTTQFFQTLTNGATKNVGFDLQCNDADGATMSLTTSEGHLQNADQENQGVGYTAMLTADAFNFTLSAENGQNDQTESQSQPGSSTLAAGGVTGNILLTVTQEPVYAGTYADTLMLAITAN</sequence>
<protein>
    <recommendedName>
        <fullName evidence="4">Spore coat protein U domain-containing protein</fullName>
    </recommendedName>
</protein>
<dbReference type="AlphaFoldDB" id="A0A290S106"/>
<dbReference type="KEGG" id="part:PARC_a1184"/>
<evidence type="ECO:0008006" key="4">
    <source>
        <dbReference type="Google" id="ProtNLM"/>
    </source>
</evidence>
<gene>
    <name evidence="2" type="ORF">PARC_a1184</name>
</gene>
<organism evidence="2 3">
    <name type="scientific">Pseudoalteromonas arctica A 37-1-2</name>
    <dbReference type="NCBI Taxonomy" id="1117313"/>
    <lineage>
        <taxon>Bacteria</taxon>
        <taxon>Pseudomonadati</taxon>
        <taxon>Pseudomonadota</taxon>
        <taxon>Gammaproteobacteria</taxon>
        <taxon>Alteromonadales</taxon>
        <taxon>Pseudoalteromonadaceae</taxon>
        <taxon>Pseudoalteromonas</taxon>
    </lineage>
</organism>
<evidence type="ECO:0000313" key="2">
    <source>
        <dbReference type="EMBL" id="ATC85828.1"/>
    </source>
</evidence>